<gene>
    <name evidence="13" type="primary">eccCa</name>
    <name evidence="12" type="ORF">MPRG_06930</name>
    <name evidence="13" type="ORF">QXL92_18850</name>
</gene>
<evidence type="ECO:0000256" key="1">
    <source>
        <dbReference type="ARBA" id="ARBA00004651"/>
    </source>
</evidence>
<dbReference type="InterPro" id="IPR027417">
    <property type="entry name" value="P-loop_NTPase"/>
</dbReference>
<reference evidence="12 14" key="1">
    <citation type="journal article" date="2019" name="Emerg. Microbes Infect.">
        <title>Comprehensive subspecies identification of 175 nontuberculous mycobacteria species based on 7547 genomic profiles.</title>
        <authorList>
            <person name="Matsumoto Y."/>
            <person name="Kinjo T."/>
            <person name="Motooka D."/>
            <person name="Nabeya D."/>
            <person name="Jung N."/>
            <person name="Uechi K."/>
            <person name="Horii T."/>
            <person name="Iida T."/>
            <person name="Fujita J."/>
            <person name="Nakamura S."/>
        </authorList>
    </citation>
    <scope>NUCLEOTIDE SEQUENCE [LARGE SCALE GENOMIC DNA]</scope>
    <source>
        <strain evidence="12 14">JCM 18565</strain>
    </source>
</reference>
<dbReference type="Proteomes" id="UP000465240">
    <property type="component" value="Unassembled WGS sequence"/>
</dbReference>
<dbReference type="NCBIfam" id="TIGR03924">
    <property type="entry name" value="T7SS_EccC_a"/>
    <property type="match status" value="1"/>
</dbReference>
<keyword evidence="14" id="KW-1185">Reference proteome</keyword>
<dbReference type="Gene3D" id="3.40.50.300">
    <property type="entry name" value="P-loop containing nucleotide triphosphate hydrolases"/>
    <property type="match status" value="3"/>
</dbReference>
<accession>A0AAJ1W5D0</accession>
<feature type="domain" description="FtsK" evidence="11">
    <location>
        <begin position="961"/>
        <end position="1145"/>
    </location>
</feature>
<feature type="binding site" evidence="9">
    <location>
        <begin position="405"/>
        <end position="412"/>
    </location>
    <ligand>
        <name>ATP</name>
        <dbReference type="ChEBI" id="CHEBI:30616"/>
    </ligand>
</feature>
<feature type="binding site" evidence="9">
    <location>
        <begin position="728"/>
        <end position="735"/>
    </location>
    <ligand>
        <name>ATP</name>
        <dbReference type="ChEBI" id="CHEBI:30616"/>
    </ligand>
</feature>
<evidence type="ECO:0000313" key="15">
    <source>
        <dbReference type="Proteomes" id="UP001229081"/>
    </source>
</evidence>
<evidence type="ECO:0000256" key="4">
    <source>
        <dbReference type="ARBA" id="ARBA00022737"/>
    </source>
</evidence>
<keyword evidence="4" id="KW-0677">Repeat</keyword>
<dbReference type="GO" id="GO:0003677">
    <property type="term" value="F:DNA binding"/>
    <property type="evidence" value="ECO:0007669"/>
    <property type="project" value="InterPro"/>
</dbReference>
<organism evidence="13 15">
    <name type="scientific">Mycobacterium paragordonae</name>
    <dbReference type="NCBI Taxonomy" id="1389713"/>
    <lineage>
        <taxon>Bacteria</taxon>
        <taxon>Bacillati</taxon>
        <taxon>Actinomycetota</taxon>
        <taxon>Actinomycetes</taxon>
        <taxon>Mycobacteriales</taxon>
        <taxon>Mycobacteriaceae</taxon>
        <taxon>Mycobacterium</taxon>
    </lineage>
</organism>
<dbReference type="KEGG" id="mpag:C0J29_06080"/>
<dbReference type="EMBL" id="JAUFSA010000001">
    <property type="protein sequence ID" value="MDP7736804.1"/>
    <property type="molecule type" value="Genomic_DNA"/>
</dbReference>
<protein>
    <submittedName>
        <fullName evidence="12 13">Type VII secretion protein EccC</fullName>
    </submittedName>
</protein>
<evidence type="ECO:0000313" key="12">
    <source>
        <dbReference type="EMBL" id="GFG77417.1"/>
    </source>
</evidence>
<evidence type="ECO:0000256" key="9">
    <source>
        <dbReference type="PROSITE-ProRule" id="PRU00289"/>
    </source>
</evidence>
<dbReference type="InterPro" id="IPR002543">
    <property type="entry name" value="FtsK_dom"/>
</dbReference>
<sequence>MAAVIEVAAPPEVPRSASPSTMLPVVMAVVAVGVTGTVFLTGSPAARSPALLAAPAMMLASLVLTVGRGRRRGTAIGSDRDEYLEYLRDLRPRVIEAARAQHASLMSWRPEPDRLWTFVGGPRMWTRQPAEPEFCRVRVGVGSTPLEPRLAVATAPPAQRCDPVTACALNRFVRTHSTLPDAPIAISLRATNTATFDGDAGRVRGLLRAMVCQLAVSHPPGKLLIVAAVTDRAEWDWLKWLPHNQHPSATDLAGPVRMVYSTVAEVRAGLATSGPAHAVVIVDIAGSHDIAITGATVLRFGDPTPALTIRQSDRRQTLETPDYLGRHDAVVCARRIAAHAGTAKEAADPAGVLGIGADPIALWHNQDRRDRLRVPIGATLDGRPVLLDIKEAAEEGIGPHGLCVGATGSGKSELLRTVALGMMARNPPWVLNLLLIDFKGGATFLEFARAPHVASVITNLADEAPLVARMREALAGEMNRRQQLLRAAGNFPSVAAYDQARGPGSPPLPTLFIIVDEFSELLSQHPDFTDTFGAIGRVGRSLGMHLLLASQRLDEGRLRGLEAHLSYRICLKTLSAGESRAVLGTTDAYELPSTPGAGLLRAADGELVRFQAAFVSEPSQAGGAGNPAVPEVQRFTSETVGAERDREPIRGPSLLQAILDRLEHQGPPAHQVWLPPLDAAPCLRELLADRAPGPLTVPVGVVDRPYEQCRAPLLVDLSGAAGNVAVVGAPRSGKSTALATLITALAATHGPGQVQFYCLDFGGGALSTLRDIPHVGAVADRTQPELVWRMAAEVESTVHARELRRRESGPGDSLPDVFLVVDGWAGLRQDFETVAESIIALAALGLSYGVHVMVSATRWAELRPALKDQLGTRIELRLGDPADSEVDRRQARQVPPDRPGRGLCLEGLHMMVALPGREGLVLQSGGPAAPPIRLLPTQVDYDTVIGDHETRIVLGLEEIQLGPATIDFECQSHLLILGDNGCGKTAALRTLCREIVRTHPAEQARVFLVDFRRTLLGVVTSEHLGGYAMMPAALGVLVSGLVELLQARVPGVEVTQAQLRARTWWTGPEIYLVVDDYDLVTTSTANPLAPLLEYLPYAADLGVHVIVARRSGGAARALFEPVLAGLRDLGCMALVMSGRAEEGALLGSRPPVPLPPGRGTLITRPGVEQLVQVAWSPE</sequence>
<feature type="domain" description="FtsK" evidence="11">
    <location>
        <begin position="382"/>
        <end position="580"/>
    </location>
</feature>
<dbReference type="PROSITE" id="PS50901">
    <property type="entry name" value="FTSK"/>
    <property type="match status" value="3"/>
</dbReference>
<dbReference type="InterPro" id="IPR050206">
    <property type="entry name" value="FtsK/SpoIIIE/SftA"/>
</dbReference>
<evidence type="ECO:0000259" key="11">
    <source>
        <dbReference type="PROSITE" id="PS50901"/>
    </source>
</evidence>
<reference evidence="12" key="2">
    <citation type="submission" date="2020-02" db="EMBL/GenBank/DDBJ databases">
        <authorList>
            <person name="Matsumoto Y."/>
            <person name="Kinjo T."/>
            <person name="Motooka D."/>
            <person name="Nabeya D."/>
            <person name="Jung N."/>
            <person name="Uechi K."/>
            <person name="Horii T."/>
            <person name="Iida T."/>
            <person name="Fujita J."/>
            <person name="Nakamura S."/>
        </authorList>
    </citation>
    <scope>NUCLEOTIDE SEQUENCE</scope>
    <source>
        <strain evidence="12">JCM 18565</strain>
    </source>
</reference>
<name>A0AAJ1W5D0_9MYCO</name>
<reference evidence="13" key="3">
    <citation type="submission" date="2023-06" db="EMBL/GenBank/DDBJ databases">
        <title>Identification of two novel mycobacterium reveal diversities and complexities of Mycobacterium gordonae clade.</title>
        <authorList>
            <person name="Matsumoto Y."/>
            <person name="Nakamura S."/>
            <person name="Motooka D."/>
            <person name="Fukushima K."/>
        </authorList>
    </citation>
    <scope>NUCLEOTIDE SEQUENCE</scope>
    <source>
        <strain evidence="13">TY812</strain>
    </source>
</reference>
<evidence type="ECO:0000256" key="5">
    <source>
        <dbReference type="ARBA" id="ARBA00022741"/>
    </source>
</evidence>
<evidence type="ECO:0000256" key="2">
    <source>
        <dbReference type="ARBA" id="ARBA00022475"/>
    </source>
</evidence>
<dbReference type="Proteomes" id="UP001229081">
    <property type="component" value="Unassembled WGS sequence"/>
</dbReference>
<dbReference type="RefSeq" id="WP_120791778.1">
    <property type="nucleotide sequence ID" value="NZ_BLKX01000001.1"/>
</dbReference>
<dbReference type="GO" id="GO:0005524">
    <property type="term" value="F:ATP binding"/>
    <property type="evidence" value="ECO:0007669"/>
    <property type="project" value="UniProtKB-UniRule"/>
</dbReference>
<evidence type="ECO:0000256" key="6">
    <source>
        <dbReference type="ARBA" id="ARBA00022840"/>
    </source>
</evidence>
<evidence type="ECO:0000313" key="14">
    <source>
        <dbReference type="Proteomes" id="UP000465240"/>
    </source>
</evidence>
<dbReference type="NCBIfam" id="TIGR03925">
    <property type="entry name" value="T7SS_EccC_b"/>
    <property type="match status" value="1"/>
</dbReference>
<keyword evidence="5 9" id="KW-0547">Nucleotide-binding</keyword>
<feature type="transmembrane region" description="Helical" evidence="10">
    <location>
        <begin position="22"/>
        <end position="42"/>
    </location>
</feature>
<dbReference type="SUPFAM" id="SSF52540">
    <property type="entry name" value="P-loop containing nucleoside triphosphate hydrolases"/>
    <property type="match status" value="3"/>
</dbReference>
<feature type="binding site" evidence="9">
    <location>
        <begin position="978"/>
        <end position="985"/>
    </location>
    <ligand>
        <name>ATP</name>
        <dbReference type="ChEBI" id="CHEBI:30616"/>
    </ligand>
</feature>
<feature type="transmembrane region" description="Helical" evidence="10">
    <location>
        <begin position="49"/>
        <end position="67"/>
    </location>
</feature>
<evidence type="ECO:0000256" key="8">
    <source>
        <dbReference type="ARBA" id="ARBA00023136"/>
    </source>
</evidence>
<evidence type="ECO:0000313" key="13">
    <source>
        <dbReference type="EMBL" id="MDP7736804.1"/>
    </source>
</evidence>
<comment type="subcellular location">
    <subcellularLocation>
        <location evidence="1">Cell membrane</location>
        <topology evidence="1">Multi-pass membrane protein</topology>
    </subcellularLocation>
</comment>
<keyword evidence="6 9" id="KW-0067">ATP-binding</keyword>
<evidence type="ECO:0000256" key="7">
    <source>
        <dbReference type="ARBA" id="ARBA00022989"/>
    </source>
</evidence>
<dbReference type="Pfam" id="PF01580">
    <property type="entry name" value="FtsK_SpoIIIE"/>
    <property type="match status" value="2"/>
</dbReference>
<dbReference type="InterPro" id="IPR003593">
    <property type="entry name" value="AAA+_ATPase"/>
</dbReference>
<comment type="caution">
    <text evidence="13">The sequence shown here is derived from an EMBL/GenBank/DDBJ whole genome shotgun (WGS) entry which is preliminary data.</text>
</comment>
<feature type="domain" description="FtsK" evidence="11">
    <location>
        <begin position="710"/>
        <end position="885"/>
    </location>
</feature>
<dbReference type="InterPro" id="IPR023837">
    <property type="entry name" value="EccCb-like_Actinobacteria"/>
</dbReference>
<dbReference type="PANTHER" id="PTHR22683:SF1">
    <property type="entry name" value="TYPE VII SECRETION SYSTEM PROTEIN ESSC"/>
    <property type="match status" value="1"/>
</dbReference>
<keyword evidence="3 10" id="KW-0812">Transmembrane</keyword>
<proteinExistence type="predicted"/>
<dbReference type="PANTHER" id="PTHR22683">
    <property type="entry name" value="SPORULATION PROTEIN RELATED"/>
    <property type="match status" value="1"/>
</dbReference>
<dbReference type="SMART" id="SM00382">
    <property type="entry name" value="AAA"/>
    <property type="match status" value="3"/>
</dbReference>
<evidence type="ECO:0000256" key="10">
    <source>
        <dbReference type="SAM" id="Phobius"/>
    </source>
</evidence>
<evidence type="ECO:0000256" key="3">
    <source>
        <dbReference type="ARBA" id="ARBA00022692"/>
    </source>
</evidence>
<dbReference type="GO" id="GO:0005886">
    <property type="term" value="C:plasma membrane"/>
    <property type="evidence" value="ECO:0007669"/>
    <property type="project" value="UniProtKB-SubCell"/>
</dbReference>
<dbReference type="EMBL" id="BLKX01000001">
    <property type="protein sequence ID" value="GFG77417.1"/>
    <property type="molecule type" value="Genomic_DNA"/>
</dbReference>
<keyword evidence="2" id="KW-1003">Cell membrane</keyword>
<keyword evidence="8 10" id="KW-0472">Membrane</keyword>
<dbReference type="AlphaFoldDB" id="A0AAJ1W5D0"/>
<dbReference type="InterPro" id="IPR023836">
    <property type="entry name" value="EccCa-like_Actinobacteria"/>
</dbReference>
<keyword evidence="7 10" id="KW-1133">Transmembrane helix</keyword>